<dbReference type="EMBL" id="CADEAL010000314">
    <property type="protein sequence ID" value="CAB1418280.1"/>
    <property type="molecule type" value="Genomic_DNA"/>
</dbReference>
<feature type="compositionally biased region" description="Low complexity" evidence="1">
    <location>
        <begin position="87"/>
        <end position="101"/>
    </location>
</feature>
<evidence type="ECO:0000256" key="1">
    <source>
        <dbReference type="SAM" id="MobiDB-lite"/>
    </source>
</evidence>
<accession>A0A9N7TSD7</accession>
<protein>
    <submittedName>
        <fullName evidence="2">Uncharacterized protein</fullName>
    </submittedName>
</protein>
<name>A0A9N7TSD7_PLEPL</name>
<gene>
    <name evidence="2" type="ORF">PLEPLA_LOCUS6104</name>
</gene>
<evidence type="ECO:0000313" key="3">
    <source>
        <dbReference type="Proteomes" id="UP001153269"/>
    </source>
</evidence>
<evidence type="ECO:0000313" key="2">
    <source>
        <dbReference type="EMBL" id="CAB1418280.1"/>
    </source>
</evidence>
<reference evidence="2" key="1">
    <citation type="submission" date="2020-03" db="EMBL/GenBank/DDBJ databases">
        <authorList>
            <person name="Weist P."/>
        </authorList>
    </citation>
    <scope>NUCLEOTIDE SEQUENCE</scope>
</reference>
<proteinExistence type="predicted"/>
<dbReference type="AlphaFoldDB" id="A0A9N7TSD7"/>
<sequence length="107" mass="11587">MCTWKCAFPSNDEFCHLYRSELNSVSVGLELLPTEPHEYQTLPTSKPHLCRVSALKLHNPPPPSSSILHPPSSSSSSSILLLLFHPPPSSSSSSCLASLLKPLPPLS</sequence>
<feature type="region of interest" description="Disordered" evidence="1">
    <location>
        <begin position="87"/>
        <end position="107"/>
    </location>
</feature>
<keyword evidence="3" id="KW-1185">Reference proteome</keyword>
<organism evidence="2 3">
    <name type="scientific">Pleuronectes platessa</name>
    <name type="common">European plaice</name>
    <dbReference type="NCBI Taxonomy" id="8262"/>
    <lineage>
        <taxon>Eukaryota</taxon>
        <taxon>Metazoa</taxon>
        <taxon>Chordata</taxon>
        <taxon>Craniata</taxon>
        <taxon>Vertebrata</taxon>
        <taxon>Euteleostomi</taxon>
        <taxon>Actinopterygii</taxon>
        <taxon>Neopterygii</taxon>
        <taxon>Teleostei</taxon>
        <taxon>Neoteleostei</taxon>
        <taxon>Acanthomorphata</taxon>
        <taxon>Carangaria</taxon>
        <taxon>Pleuronectiformes</taxon>
        <taxon>Pleuronectoidei</taxon>
        <taxon>Pleuronectidae</taxon>
        <taxon>Pleuronectes</taxon>
    </lineage>
</organism>
<dbReference type="Proteomes" id="UP001153269">
    <property type="component" value="Unassembled WGS sequence"/>
</dbReference>
<comment type="caution">
    <text evidence="2">The sequence shown here is derived from an EMBL/GenBank/DDBJ whole genome shotgun (WGS) entry which is preliminary data.</text>
</comment>